<dbReference type="InterPro" id="IPR016167">
    <property type="entry name" value="FAD-bd_PCMH_sub1"/>
</dbReference>
<dbReference type="PANTHER" id="PTHR42973:SF7">
    <property type="entry name" value="FAD-BINDING PCMH-TYPE DOMAIN-CONTAINING PROTEIN"/>
    <property type="match status" value="1"/>
</dbReference>
<keyword evidence="3" id="KW-0274">FAD</keyword>
<comment type="caution">
    <text evidence="6">The sequence shown here is derived from an EMBL/GenBank/DDBJ whole genome shotgun (WGS) entry which is preliminary data.</text>
</comment>
<dbReference type="EMBL" id="JAPDFR010000002">
    <property type="protein sequence ID" value="KAK0390096.1"/>
    <property type="molecule type" value="Genomic_DNA"/>
</dbReference>
<protein>
    <recommendedName>
        <fullName evidence="5">FAD-binding PCMH-type domain-containing protein</fullName>
    </recommendedName>
</protein>
<dbReference type="GO" id="GO:0016491">
    <property type="term" value="F:oxidoreductase activity"/>
    <property type="evidence" value="ECO:0007669"/>
    <property type="project" value="UniProtKB-KW"/>
</dbReference>
<dbReference type="InterPro" id="IPR050416">
    <property type="entry name" value="FAD-linked_Oxidoreductase"/>
</dbReference>
<evidence type="ECO:0000256" key="3">
    <source>
        <dbReference type="ARBA" id="ARBA00022827"/>
    </source>
</evidence>
<dbReference type="Gene3D" id="3.40.462.20">
    <property type="match status" value="1"/>
</dbReference>
<accession>A0AA39GMR4</accession>
<dbReference type="InterPro" id="IPR036318">
    <property type="entry name" value="FAD-bd_PCMH-like_sf"/>
</dbReference>
<dbReference type="InterPro" id="IPR016169">
    <property type="entry name" value="FAD-bd_PCMH_sub2"/>
</dbReference>
<evidence type="ECO:0000259" key="5">
    <source>
        <dbReference type="PROSITE" id="PS51387"/>
    </source>
</evidence>
<keyword evidence="4" id="KW-0560">Oxidoreductase</keyword>
<keyword evidence="7" id="KW-1185">Reference proteome</keyword>
<evidence type="ECO:0000313" key="6">
    <source>
        <dbReference type="EMBL" id="KAK0390096.1"/>
    </source>
</evidence>
<name>A0AA39GMR4_SARSR</name>
<feature type="domain" description="FAD-binding PCMH-type" evidence="5">
    <location>
        <begin position="37"/>
        <end position="203"/>
    </location>
</feature>
<dbReference type="PANTHER" id="PTHR42973">
    <property type="entry name" value="BINDING OXIDOREDUCTASE, PUTATIVE (AFU_ORTHOLOGUE AFUA_1G17690)-RELATED"/>
    <property type="match status" value="1"/>
</dbReference>
<dbReference type="Pfam" id="PF01565">
    <property type="entry name" value="FAD_binding_4"/>
    <property type="match status" value="1"/>
</dbReference>
<dbReference type="PROSITE" id="PS51387">
    <property type="entry name" value="FAD_PCMH"/>
    <property type="match status" value="1"/>
</dbReference>
<organism evidence="6 7">
    <name type="scientific">Sarocladium strictum</name>
    <name type="common">Black bundle disease fungus</name>
    <name type="synonym">Acremonium strictum</name>
    <dbReference type="NCBI Taxonomy" id="5046"/>
    <lineage>
        <taxon>Eukaryota</taxon>
        <taxon>Fungi</taxon>
        <taxon>Dikarya</taxon>
        <taxon>Ascomycota</taxon>
        <taxon>Pezizomycotina</taxon>
        <taxon>Sordariomycetes</taxon>
        <taxon>Hypocreomycetidae</taxon>
        <taxon>Hypocreales</taxon>
        <taxon>Sarocladiaceae</taxon>
        <taxon>Sarocladium</taxon>
    </lineage>
</organism>
<dbReference type="Proteomes" id="UP001175261">
    <property type="component" value="Unassembled WGS sequence"/>
</dbReference>
<evidence type="ECO:0000256" key="1">
    <source>
        <dbReference type="ARBA" id="ARBA00005466"/>
    </source>
</evidence>
<dbReference type="InterPro" id="IPR006094">
    <property type="entry name" value="Oxid_FAD_bind_N"/>
</dbReference>
<evidence type="ECO:0000256" key="4">
    <source>
        <dbReference type="ARBA" id="ARBA00023002"/>
    </source>
</evidence>
<dbReference type="SUPFAM" id="SSF56176">
    <property type="entry name" value="FAD-binding/transporter-associated domain-like"/>
    <property type="match status" value="1"/>
</dbReference>
<dbReference type="AlphaFoldDB" id="A0AA39GMR4"/>
<comment type="similarity">
    <text evidence="1">Belongs to the oxygen-dependent FAD-linked oxidoreductase family.</text>
</comment>
<dbReference type="GO" id="GO:0071949">
    <property type="term" value="F:FAD binding"/>
    <property type="evidence" value="ECO:0007669"/>
    <property type="project" value="InterPro"/>
</dbReference>
<evidence type="ECO:0000313" key="7">
    <source>
        <dbReference type="Proteomes" id="UP001175261"/>
    </source>
</evidence>
<dbReference type="Gene3D" id="3.30.43.10">
    <property type="entry name" value="Uridine Diphospho-n-acetylenolpyruvylglucosamine Reductase, domain 2"/>
    <property type="match status" value="1"/>
</dbReference>
<sequence>MALPQHLSSFLDGRPALKVTRRSDEGFDAAKQVFVASPDVPLAVIRPQSADDVAALVAHLSANSVPLVVRVGGHDLSARSVAQDAVQIDLRDLKSVRVAQDKRSARIGGGILTQDLLDALAAEGLMAACGNSGSVGWCSWAMNGGYGIMAGKYGLGCDQILGATVVLADGRIVDADERLLKAIRGAGTAFGVVVELEIKVYPLTEIVGGAIACDSTNLGASLSTYFDNCRSLIEDVKTLPAELYFQPMIMTPPGAPSAIWIVHFIWAGPPSEEQAKWLEKVVSISPGGQAAVAPATPADYTRQFTKMGAHHVQGGQSRSVSMRSLVPSPAAAAAIAKQAPLITPGWGAMFIHMVHGESVSSDRKHPASVFPSREVHLMVEILGFAFADPGSNPAAAAWCQSTHEAFEGVDGVMDEAYFPLMQSSILNLEKTFRKEDLDFLRAIKKEYDPTNVFFNPMPLAK</sequence>
<keyword evidence="2" id="KW-0285">Flavoprotein</keyword>
<evidence type="ECO:0000256" key="2">
    <source>
        <dbReference type="ARBA" id="ARBA00022630"/>
    </source>
</evidence>
<gene>
    <name evidence="6" type="ORF">NLU13_3669</name>
</gene>
<proteinExistence type="inferred from homology"/>
<reference evidence="6" key="1">
    <citation type="submission" date="2022-10" db="EMBL/GenBank/DDBJ databases">
        <title>Determination and structural analysis of whole genome sequence of Sarocladium strictum F4-1.</title>
        <authorList>
            <person name="Hu L."/>
            <person name="Jiang Y."/>
        </authorList>
    </citation>
    <scope>NUCLEOTIDE SEQUENCE</scope>
    <source>
        <strain evidence="6">F4-1</strain>
    </source>
</reference>
<dbReference type="InterPro" id="IPR016166">
    <property type="entry name" value="FAD-bd_PCMH"/>
</dbReference>
<dbReference type="Gene3D" id="3.30.465.10">
    <property type="match status" value="1"/>
</dbReference>